<dbReference type="OrthoDB" id="18190at2759"/>
<dbReference type="STRING" id="905079.L1ID42"/>
<dbReference type="Gene3D" id="1.25.10.10">
    <property type="entry name" value="Leucine-rich Repeat Variant"/>
    <property type="match status" value="2"/>
</dbReference>
<reference evidence="2" key="3">
    <citation type="submission" date="2016-03" db="UniProtKB">
        <authorList>
            <consortium name="EnsemblProtists"/>
        </authorList>
    </citation>
    <scope>IDENTIFICATION</scope>
</reference>
<organism evidence="1">
    <name type="scientific">Guillardia theta (strain CCMP2712)</name>
    <name type="common">Cryptophyte</name>
    <dbReference type="NCBI Taxonomy" id="905079"/>
    <lineage>
        <taxon>Eukaryota</taxon>
        <taxon>Cryptophyceae</taxon>
        <taxon>Pyrenomonadales</taxon>
        <taxon>Geminigeraceae</taxon>
        <taxon>Guillardia</taxon>
    </lineage>
</organism>
<reference evidence="1 3" key="1">
    <citation type="journal article" date="2012" name="Nature">
        <title>Algal genomes reveal evolutionary mosaicism and the fate of nucleomorphs.</title>
        <authorList>
            <consortium name="DOE Joint Genome Institute"/>
            <person name="Curtis B.A."/>
            <person name="Tanifuji G."/>
            <person name="Burki F."/>
            <person name="Gruber A."/>
            <person name="Irimia M."/>
            <person name="Maruyama S."/>
            <person name="Arias M.C."/>
            <person name="Ball S.G."/>
            <person name="Gile G.H."/>
            <person name="Hirakawa Y."/>
            <person name="Hopkins J.F."/>
            <person name="Kuo A."/>
            <person name="Rensing S.A."/>
            <person name="Schmutz J."/>
            <person name="Symeonidi A."/>
            <person name="Elias M."/>
            <person name="Eveleigh R.J."/>
            <person name="Herman E.K."/>
            <person name="Klute M.J."/>
            <person name="Nakayama T."/>
            <person name="Obornik M."/>
            <person name="Reyes-Prieto A."/>
            <person name="Armbrust E.V."/>
            <person name="Aves S.J."/>
            <person name="Beiko R.G."/>
            <person name="Coutinho P."/>
            <person name="Dacks J.B."/>
            <person name="Durnford D.G."/>
            <person name="Fast N.M."/>
            <person name="Green B.R."/>
            <person name="Grisdale C.J."/>
            <person name="Hempel F."/>
            <person name="Henrissat B."/>
            <person name="Hoppner M.P."/>
            <person name="Ishida K."/>
            <person name="Kim E."/>
            <person name="Koreny L."/>
            <person name="Kroth P.G."/>
            <person name="Liu Y."/>
            <person name="Malik S.B."/>
            <person name="Maier U.G."/>
            <person name="McRose D."/>
            <person name="Mock T."/>
            <person name="Neilson J.A."/>
            <person name="Onodera N.T."/>
            <person name="Poole A.M."/>
            <person name="Pritham E.J."/>
            <person name="Richards T.A."/>
            <person name="Rocap G."/>
            <person name="Roy S.W."/>
            <person name="Sarai C."/>
            <person name="Schaack S."/>
            <person name="Shirato S."/>
            <person name="Slamovits C.H."/>
            <person name="Spencer D.F."/>
            <person name="Suzuki S."/>
            <person name="Worden A.Z."/>
            <person name="Zauner S."/>
            <person name="Barry K."/>
            <person name="Bell C."/>
            <person name="Bharti A.K."/>
            <person name="Crow J.A."/>
            <person name="Grimwood J."/>
            <person name="Kramer R."/>
            <person name="Lindquist E."/>
            <person name="Lucas S."/>
            <person name="Salamov A."/>
            <person name="McFadden G.I."/>
            <person name="Lane C.E."/>
            <person name="Keeling P.J."/>
            <person name="Gray M.W."/>
            <person name="Grigoriev I.V."/>
            <person name="Archibald J.M."/>
        </authorList>
    </citation>
    <scope>NUCLEOTIDE SEQUENCE</scope>
    <source>
        <strain evidence="1 3">CCMP2712</strain>
    </source>
</reference>
<dbReference type="Pfam" id="PF13646">
    <property type="entry name" value="HEAT_2"/>
    <property type="match status" value="1"/>
</dbReference>
<dbReference type="KEGG" id="gtt:GUITHDRAFT_119665"/>
<gene>
    <name evidence="1" type="ORF">GUITHDRAFT_119665</name>
</gene>
<dbReference type="EnsemblProtists" id="EKX34171">
    <property type="protein sequence ID" value="EKX34171"/>
    <property type="gene ID" value="GUITHDRAFT_119665"/>
</dbReference>
<reference evidence="3" key="2">
    <citation type="submission" date="2012-11" db="EMBL/GenBank/DDBJ databases">
        <authorList>
            <person name="Kuo A."/>
            <person name="Curtis B.A."/>
            <person name="Tanifuji G."/>
            <person name="Burki F."/>
            <person name="Gruber A."/>
            <person name="Irimia M."/>
            <person name="Maruyama S."/>
            <person name="Arias M.C."/>
            <person name="Ball S.G."/>
            <person name="Gile G.H."/>
            <person name="Hirakawa Y."/>
            <person name="Hopkins J.F."/>
            <person name="Rensing S.A."/>
            <person name="Schmutz J."/>
            <person name="Symeonidi A."/>
            <person name="Elias M."/>
            <person name="Eveleigh R.J."/>
            <person name="Herman E.K."/>
            <person name="Klute M.J."/>
            <person name="Nakayama T."/>
            <person name="Obornik M."/>
            <person name="Reyes-Prieto A."/>
            <person name="Armbrust E.V."/>
            <person name="Aves S.J."/>
            <person name="Beiko R.G."/>
            <person name="Coutinho P."/>
            <person name="Dacks J.B."/>
            <person name="Durnford D.G."/>
            <person name="Fast N.M."/>
            <person name="Green B.R."/>
            <person name="Grisdale C."/>
            <person name="Hempe F."/>
            <person name="Henrissat B."/>
            <person name="Hoppner M.P."/>
            <person name="Ishida K.-I."/>
            <person name="Kim E."/>
            <person name="Koreny L."/>
            <person name="Kroth P.G."/>
            <person name="Liu Y."/>
            <person name="Malik S.-B."/>
            <person name="Maier U.G."/>
            <person name="McRose D."/>
            <person name="Mock T."/>
            <person name="Neilson J.A."/>
            <person name="Onodera N.T."/>
            <person name="Poole A.M."/>
            <person name="Pritham E.J."/>
            <person name="Richards T.A."/>
            <person name="Rocap G."/>
            <person name="Roy S.W."/>
            <person name="Sarai C."/>
            <person name="Schaack S."/>
            <person name="Shirato S."/>
            <person name="Slamovits C.H."/>
            <person name="Spencer D.F."/>
            <person name="Suzuki S."/>
            <person name="Worden A.Z."/>
            <person name="Zauner S."/>
            <person name="Barry K."/>
            <person name="Bell C."/>
            <person name="Bharti A.K."/>
            <person name="Crow J.A."/>
            <person name="Grimwood J."/>
            <person name="Kramer R."/>
            <person name="Lindquist E."/>
            <person name="Lucas S."/>
            <person name="Salamov A."/>
            <person name="McFadden G.I."/>
            <person name="Lane C.E."/>
            <person name="Keeling P.J."/>
            <person name="Gray M.W."/>
            <person name="Grigoriev I.V."/>
            <person name="Archibald J.M."/>
        </authorList>
    </citation>
    <scope>NUCLEOTIDE SEQUENCE</scope>
    <source>
        <strain evidence="3">CCMP2712</strain>
    </source>
</reference>
<dbReference type="GeneID" id="17290917"/>
<dbReference type="InterPro" id="IPR011989">
    <property type="entry name" value="ARM-like"/>
</dbReference>
<dbReference type="RefSeq" id="XP_005821151.1">
    <property type="nucleotide sequence ID" value="XM_005821094.1"/>
</dbReference>
<dbReference type="InterPro" id="IPR016024">
    <property type="entry name" value="ARM-type_fold"/>
</dbReference>
<dbReference type="PANTHER" id="PTHR20938">
    <property type="entry name" value="INTEGRATOR COMPLEX SUBUNIT 4"/>
    <property type="match status" value="1"/>
</dbReference>
<accession>L1ID42</accession>
<dbReference type="HOGENOM" id="CLU_456695_0_0_1"/>
<dbReference type="AlphaFoldDB" id="L1ID42"/>
<evidence type="ECO:0000313" key="1">
    <source>
        <dbReference type="EMBL" id="EKX34171.1"/>
    </source>
</evidence>
<dbReference type="PaxDb" id="55529-EKX34171"/>
<evidence type="ECO:0008006" key="4">
    <source>
        <dbReference type="Google" id="ProtNLM"/>
    </source>
</evidence>
<dbReference type="SUPFAM" id="SSF48371">
    <property type="entry name" value="ARM repeat"/>
    <property type="match status" value="1"/>
</dbReference>
<dbReference type="EMBL" id="JH993117">
    <property type="protein sequence ID" value="EKX34171.1"/>
    <property type="molecule type" value="Genomic_DNA"/>
</dbReference>
<dbReference type="PANTHER" id="PTHR20938:SF0">
    <property type="entry name" value="INTEGRATOR COMPLEX SUBUNIT 4"/>
    <property type="match status" value="1"/>
</dbReference>
<protein>
    <recommendedName>
        <fullName evidence="4">Condensin complex subunit 1 C-terminal domain-containing protein</fullName>
    </recommendedName>
</protein>
<evidence type="ECO:0000313" key="2">
    <source>
        <dbReference type="EnsemblProtists" id="EKX34171"/>
    </source>
</evidence>
<keyword evidence="3" id="KW-1185">Reference proteome</keyword>
<dbReference type="eggNOG" id="KOG2259">
    <property type="taxonomic scope" value="Eukaryota"/>
</dbReference>
<sequence>MARREAEEAAEATVEKKRKISDDLAAIDLVPIPAEESWVEQGLDVILAAVADSSPVGRPRRLAALLELERRSGILRNLRTARETAETLWLQLRDTASGDVHALCLCVAALETLACSPKIIDAEARLKLQPHPRLARGQSELIADAIVHEMIEAVTTPKIAPRLMQRCMIALLRIGAARPEMQRPGLGSAIGLTLREGNSQCRKVALELLAQSKVSVGSQEGLQICRSFRKDADHVVRAAAIMSLQAWRPMDATMLEDAVSSLSDDIAEVREQALVWLGNIAIDNRSFHFPKSKKTEVKLTDSCFMQVCGAVFDSEMSVREEACRVLGTIPAVSVHYMLQTLTKKVLSSEQLNEVEQTALEGEGDLQISQGSSLLTADAAGAFVVALEDEFWQVRCAAIGSICDLALRSRTFREKAMDVLVDMLADEIEKVRVAAVNALSRLRNVIEFAEHHLQVVLSLLEDVSEPLRARVQLMLGMIPLTSPLCLNLTVRALLDNIRRYPSDTPNIYKALSKLGKNCSALAEEVTPALLVHRTDDQLESPYLTTQADVDDETYVGILVMVLSAAAVNPHVLAQCPSHCLRHWRLLRHKHPHLIPWIKV</sequence>
<proteinExistence type="predicted"/>
<dbReference type="Proteomes" id="UP000011087">
    <property type="component" value="Unassembled WGS sequence"/>
</dbReference>
<evidence type="ECO:0000313" key="3">
    <source>
        <dbReference type="Proteomes" id="UP000011087"/>
    </source>
</evidence>
<name>L1ID42_GUITC</name>